<reference evidence="1 4" key="1">
    <citation type="submission" date="2009-10" db="EMBL/GenBank/DDBJ databases">
        <title>Complete sequence of Fibrobacter succinogenes subsp. succinogenes S85.</title>
        <authorList>
            <consortium name="US DOE Joint Genome Institute"/>
            <person name="Lucas S."/>
            <person name="Copeland A."/>
            <person name="Lapidus A."/>
            <person name="Glavina del Rio T."/>
            <person name="Tice H."/>
            <person name="Bruce D."/>
            <person name="Goodwin L."/>
            <person name="Pitluck S."/>
            <person name="Chertkov O."/>
            <person name="Detter J.C."/>
            <person name="Han C."/>
            <person name="Tapia R."/>
            <person name="Larimer F."/>
            <person name="Land M."/>
            <person name="Hauser L."/>
            <person name="Kyrpides N."/>
            <person name="Mikhailova N."/>
            <person name="Weimer P.J."/>
            <person name="Stevenson D.M."/>
            <person name="Boyum J."/>
            <person name="Brumm P.I."/>
            <person name="Mead D."/>
        </authorList>
    </citation>
    <scope>NUCLEOTIDE SEQUENCE [LARGE SCALE GENOMIC DNA]</scope>
    <source>
        <strain evidence="4">ATCC 19169 / S85</strain>
        <strain evidence="1">S85</strain>
    </source>
</reference>
<dbReference type="Proteomes" id="UP000000517">
    <property type="component" value="Chromosome"/>
</dbReference>
<evidence type="ECO:0000313" key="3">
    <source>
        <dbReference type="Proteomes" id="UP000000517"/>
    </source>
</evidence>
<evidence type="ECO:0000313" key="2">
    <source>
        <dbReference type="EMBL" id="ADL25367.1"/>
    </source>
</evidence>
<proteinExistence type="predicted"/>
<dbReference type="Proteomes" id="UP000001497">
    <property type="component" value="Chromosome"/>
</dbReference>
<sequence length="45" mass="5102">MVNAKKQQLVMALRKLHAAKQTGKIAPVNVARYLDFKRKHATQAK</sequence>
<dbReference type="EMBL" id="CP001792">
    <property type="protein sequence ID" value="ACX74443.1"/>
    <property type="molecule type" value="Genomic_DNA"/>
</dbReference>
<accession>C9RNJ7</accession>
<evidence type="ECO:0000313" key="1">
    <source>
        <dbReference type="EMBL" id="ACX74443.1"/>
    </source>
</evidence>
<dbReference type="KEGG" id="fsc:FSU_1278"/>
<dbReference type="HOGENOM" id="CLU_3200085_0_0_0"/>
<gene>
    <name evidence="1" type="ordered locus">Fisuc_0834</name>
    <name evidence="2" type="ordered locus">FSU_1278</name>
</gene>
<dbReference type="EMBL" id="CP002158">
    <property type="protein sequence ID" value="ADL25367.1"/>
    <property type="molecule type" value="Genomic_DNA"/>
</dbReference>
<dbReference type="RefSeq" id="WP_014545588.1">
    <property type="nucleotide sequence ID" value="NC_013410.1"/>
</dbReference>
<organism evidence="2 3">
    <name type="scientific">Fibrobacter succinogenes (strain ATCC 19169 / S85)</name>
    <dbReference type="NCBI Taxonomy" id="59374"/>
    <lineage>
        <taxon>Bacteria</taxon>
        <taxon>Pseudomonadati</taxon>
        <taxon>Fibrobacterota</taxon>
        <taxon>Fibrobacteria</taxon>
        <taxon>Fibrobacterales</taxon>
        <taxon>Fibrobacteraceae</taxon>
        <taxon>Fibrobacter</taxon>
    </lineage>
</organism>
<dbReference type="AlphaFoldDB" id="C9RNJ7"/>
<reference evidence="3" key="2">
    <citation type="submission" date="2010-08" db="EMBL/GenBank/DDBJ databases">
        <title>Complete sequence of Fibrobacter succinogenes subsp. succinogenes S85.</title>
        <authorList>
            <person name="Durkin A.S."/>
            <person name="Nelson K.E."/>
            <person name="Morrison M."/>
            <person name="Forsberg C.W."/>
            <person name="Wilson D.B."/>
            <person name="Russell J.B."/>
            <person name="Cann I.K.O."/>
            <person name="Mackie R.I."/>
            <person name="White B.A."/>
        </authorList>
    </citation>
    <scope>NUCLEOTIDE SEQUENCE [LARGE SCALE GENOMIC DNA]</scope>
    <source>
        <strain evidence="3">ATCC 19169 / S85</strain>
    </source>
</reference>
<protein>
    <submittedName>
        <fullName evidence="2">Uncharacterized protein</fullName>
    </submittedName>
</protein>
<evidence type="ECO:0000313" key="4">
    <source>
        <dbReference type="Proteomes" id="UP000001497"/>
    </source>
</evidence>
<dbReference type="KEGG" id="fsu:Fisuc_0834"/>
<reference evidence="2" key="3">
    <citation type="submission" date="2010-08" db="EMBL/GenBank/DDBJ databases">
        <authorList>
            <person name="Durkin A.S."/>
            <person name="Nelson K.E."/>
            <person name="Morrison M."/>
            <person name="Forsberg C.W."/>
            <person name="Wilson D.B."/>
            <person name="Russell J.B."/>
            <person name="Cann I.K.O."/>
            <person name="Mackie R.I."/>
            <person name="White B.A."/>
        </authorList>
    </citation>
    <scope>NUCLEOTIDE SEQUENCE</scope>
    <source>
        <strain evidence="2">S85</strain>
    </source>
</reference>
<name>C9RNJ7_FIBSS</name>
<keyword evidence="4" id="KW-1185">Reference proteome</keyword>